<feature type="transmembrane region" description="Helical" evidence="1">
    <location>
        <begin position="21"/>
        <end position="43"/>
    </location>
</feature>
<protein>
    <submittedName>
        <fullName evidence="2">Uncharacterized protein</fullName>
    </submittedName>
</protein>
<feature type="transmembrane region" description="Helical" evidence="1">
    <location>
        <begin position="49"/>
        <end position="75"/>
    </location>
</feature>
<dbReference type="VEuPathDB" id="FungiDB:SPRG_17835"/>
<dbReference type="STRING" id="695850.A0A067BF04"/>
<name>A0A067BF04_SAPPC</name>
<proteinExistence type="predicted"/>
<dbReference type="RefSeq" id="XP_012212623.1">
    <property type="nucleotide sequence ID" value="XM_012357233.1"/>
</dbReference>
<keyword evidence="3" id="KW-1185">Reference proteome</keyword>
<evidence type="ECO:0000313" key="2">
    <source>
        <dbReference type="EMBL" id="KDO16668.1"/>
    </source>
</evidence>
<keyword evidence="1" id="KW-0472">Membrane</keyword>
<accession>A0A067BF04</accession>
<keyword evidence="1" id="KW-0812">Transmembrane</keyword>
<evidence type="ECO:0000256" key="1">
    <source>
        <dbReference type="SAM" id="Phobius"/>
    </source>
</evidence>
<evidence type="ECO:0000313" key="3">
    <source>
        <dbReference type="Proteomes" id="UP000030745"/>
    </source>
</evidence>
<dbReference type="EMBL" id="KK583991">
    <property type="protein sequence ID" value="KDO16668.1"/>
    <property type="molecule type" value="Genomic_DNA"/>
</dbReference>
<dbReference type="GeneID" id="24139363"/>
<dbReference type="Proteomes" id="UP000030745">
    <property type="component" value="Unassembled WGS sequence"/>
</dbReference>
<organism evidence="2 3">
    <name type="scientific">Saprolegnia parasitica (strain CBS 223.65)</name>
    <dbReference type="NCBI Taxonomy" id="695850"/>
    <lineage>
        <taxon>Eukaryota</taxon>
        <taxon>Sar</taxon>
        <taxon>Stramenopiles</taxon>
        <taxon>Oomycota</taxon>
        <taxon>Saprolegniomycetes</taxon>
        <taxon>Saprolegniales</taxon>
        <taxon>Saprolegniaceae</taxon>
        <taxon>Saprolegnia</taxon>
    </lineage>
</organism>
<dbReference type="OrthoDB" id="331948at2759"/>
<sequence>MRHEFEKRRQPDRCGTGFRSTVWLNWDCCGLVCAAISWFLVVYAEASSLVPWMGASLLGLLHISVFTLLCFMALVSHGKGTS</sequence>
<reference evidence="2 3" key="1">
    <citation type="journal article" date="2013" name="PLoS Genet.">
        <title>Distinctive expansion of potential virulence genes in the genome of the oomycete fish pathogen Saprolegnia parasitica.</title>
        <authorList>
            <person name="Jiang R.H."/>
            <person name="de Bruijn I."/>
            <person name="Haas B.J."/>
            <person name="Belmonte R."/>
            <person name="Lobach L."/>
            <person name="Christie J."/>
            <person name="van den Ackerveken G."/>
            <person name="Bottin A."/>
            <person name="Bulone V."/>
            <person name="Diaz-Moreno S.M."/>
            <person name="Dumas B."/>
            <person name="Fan L."/>
            <person name="Gaulin E."/>
            <person name="Govers F."/>
            <person name="Grenville-Briggs L.J."/>
            <person name="Horner N.R."/>
            <person name="Levin J.Z."/>
            <person name="Mammella M."/>
            <person name="Meijer H.J."/>
            <person name="Morris P."/>
            <person name="Nusbaum C."/>
            <person name="Oome S."/>
            <person name="Phillips A.J."/>
            <person name="van Rooyen D."/>
            <person name="Rzeszutek E."/>
            <person name="Saraiva M."/>
            <person name="Secombes C.J."/>
            <person name="Seidl M.F."/>
            <person name="Snel B."/>
            <person name="Stassen J.H."/>
            <person name="Sykes S."/>
            <person name="Tripathy S."/>
            <person name="van den Berg H."/>
            <person name="Vega-Arreguin J.C."/>
            <person name="Wawra S."/>
            <person name="Young S.K."/>
            <person name="Zeng Q."/>
            <person name="Dieguez-Uribeondo J."/>
            <person name="Russ C."/>
            <person name="Tyler B.M."/>
            <person name="van West P."/>
        </authorList>
    </citation>
    <scope>NUCLEOTIDE SEQUENCE [LARGE SCALE GENOMIC DNA]</scope>
    <source>
        <strain evidence="2 3">CBS 223.65</strain>
    </source>
</reference>
<dbReference type="AlphaFoldDB" id="A0A067BF04"/>
<dbReference type="KEGG" id="spar:SPRG_17835"/>
<keyword evidence="1" id="KW-1133">Transmembrane helix</keyword>
<gene>
    <name evidence="2" type="ORF">SPRG_17835</name>
</gene>